<accession>A0A4Q9MUL9</accession>
<dbReference type="Pfam" id="PF07969">
    <property type="entry name" value="Amidohydro_3"/>
    <property type="match status" value="1"/>
</dbReference>
<dbReference type="InterPro" id="IPR032466">
    <property type="entry name" value="Metal_Hydrolase"/>
</dbReference>
<keyword evidence="4" id="KW-0378">Hydrolase</keyword>
<organism evidence="4">
    <name type="scientific">Dichomitus squalens</name>
    <dbReference type="NCBI Taxonomy" id="114155"/>
    <lineage>
        <taxon>Eukaryota</taxon>
        <taxon>Fungi</taxon>
        <taxon>Dikarya</taxon>
        <taxon>Basidiomycota</taxon>
        <taxon>Agaricomycotina</taxon>
        <taxon>Agaricomycetes</taxon>
        <taxon>Polyporales</taxon>
        <taxon>Polyporaceae</taxon>
        <taxon>Dichomitus</taxon>
    </lineage>
</organism>
<proteinExistence type="predicted"/>
<dbReference type="Gene3D" id="2.30.40.10">
    <property type="entry name" value="Urease, subunit C, domain 1"/>
    <property type="match status" value="1"/>
</dbReference>
<gene>
    <name evidence="4" type="ORF">BD311DRAFT_753444</name>
</gene>
<dbReference type="OrthoDB" id="3501663at2759"/>
<reference evidence="4" key="1">
    <citation type="submission" date="2019-01" db="EMBL/GenBank/DDBJ databases">
        <title>Draft genome sequences of three monokaryotic isolates of the white-rot basidiomycete fungus Dichomitus squalens.</title>
        <authorList>
            <consortium name="DOE Joint Genome Institute"/>
            <person name="Lopez S.C."/>
            <person name="Andreopoulos B."/>
            <person name="Pangilinan J."/>
            <person name="Lipzen A."/>
            <person name="Riley R."/>
            <person name="Ahrendt S."/>
            <person name="Ng V."/>
            <person name="Barry K."/>
            <person name="Daum C."/>
            <person name="Grigoriev I.V."/>
            <person name="Hilden K.S."/>
            <person name="Makela M.R."/>
            <person name="de Vries R.P."/>
        </authorList>
    </citation>
    <scope>NUCLEOTIDE SEQUENCE [LARGE SCALE GENOMIC DNA]</scope>
    <source>
        <strain evidence="4">OM18370.1</strain>
    </source>
</reference>
<dbReference type="PANTHER" id="PTHR22642">
    <property type="entry name" value="IMIDAZOLONEPROPIONASE"/>
    <property type="match status" value="1"/>
</dbReference>
<dbReference type="AlphaFoldDB" id="A0A4Q9MUL9"/>
<dbReference type="CDD" id="cd01300">
    <property type="entry name" value="YtcJ_like"/>
    <property type="match status" value="1"/>
</dbReference>
<evidence type="ECO:0000256" key="2">
    <source>
        <dbReference type="SAM" id="Phobius"/>
    </source>
</evidence>
<dbReference type="InterPro" id="IPR013108">
    <property type="entry name" value="Amidohydro_3"/>
</dbReference>
<evidence type="ECO:0000313" key="4">
    <source>
        <dbReference type="EMBL" id="TBU30908.1"/>
    </source>
</evidence>
<sequence>MSASDKRPGQRATARTPRANTDSSNKQVIYTLFASAAAGTAAWYYSFIHTPPSFTVLPSSYALCADAGKIYTADPVKPNVDCIVVDKQTILTTGALLEVQSWWDGYQNELIAKWYGNEPSAKKPLPVINLRPGLIVTPGLADAHAHILQYGFKMQLRLDQARSLSELLDTLEDYVRKHPSGPDTWIEAMGWDHTKWSDTDGSFPTAADLASRPTLAALPIALHRVDVHALWISPRALELTKAHNGGGLPVSVPGGEILRDSAGEPTGIFVDAAQSLVPVPKWSRQQVREYADRAIKDALAVGLTSIHDAATSVEEFELFKQLDTERKLPIRVYAMADSDRLTLKEAKQLEIYDTSPTAHVRMRSVKLFTDGALGSWGAALLSPYSDKPDAHGIMRHPEEELLKTAREWWERGWGVNIHAIGDRANKAVLDIFEEIGNDPDDSDAIAKRRPRIEHSQIMRPEDLQRSGKLGVLTSVQPTHATSDMNYAEARLGPERIKGAYAYQTLLQASRNHVLPLGSDFPVESINPLYGFYAAVARLDNEGNSPHGSGGWYPAERLTRAQALKGMTLDAAYAAFAEEVLGSLSASKRADYVIFDRDTMDESRPVGDILEAKVEATIIDGKVVYGGISGNSIL</sequence>
<dbReference type="Gene3D" id="3.20.20.140">
    <property type="entry name" value="Metal-dependent hydrolases"/>
    <property type="match status" value="1"/>
</dbReference>
<evidence type="ECO:0000256" key="1">
    <source>
        <dbReference type="SAM" id="MobiDB-lite"/>
    </source>
</evidence>
<feature type="region of interest" description="Disordered" evidence="1">
    <location>
        <begin position="1"/>
        <end position="22"/>
    </location>
</feature>
<keyword evidence="2" id="KW-0472">Membrane</keyword>
<feature type="domain" description="Amidohydrolase 3" evidence="3">
    <location>
        <begin position="133"/>
        <end position="624"/>
    </location>
</feature>
<protein>
    <submittedName>
        <fullName evidence="4">Amidohydrolase family-domain-containing protein</fullName>
    </submittedName>
</protein>
<dbReference type="SUPFAM" id="SSF51338">
    <property type="entry name" value="Composite domain of metallo-dependent hydrolases"/>
    <property type="match status" value="1"/>
</dbReference>
<dbReference type="PANTHER" id="PTHR22642:SF2">
    <property type="entry name" value="PROTEIN LONG AFTER FAR-RED 3"/>
    <property type="match status" value="1"/>
</dbReference>
<dbReference type="InterPro" id="IPR011059">
    <property type="entry name" value="Metal-dep_hydrolase_composite"/>
</dbReference>
<dbReference type="InterPro" id="IPR033932">
    <property type="entry name" value="YtcJ-like"/>
</dbReference>
<dbReference type="Gene3D" id="3.10.310.70">
    <property type="match status" value="1"/>
</dbReference>
<evidence type="ECO:0000259" key="3">
    <source>
        <dbReference type="Pfam" id="PF07969"/>
    </source>
</evidence>
<keyword evidence="2" id="KW-0812">Transmembrane</keyword>
<dbReference type="Proteomes" id="UP000292957">
    <property type="component" value="Unassembled WGS sequence"/>
</dbReference>
<keyword evidence="2" id="KW-1133">Transmembrane helix</keyword>
<dbReference type="SUPFAM" id="SSF51556">
    <property type="entry name" value="Metallo-dependent hydrolases"/>
    <property type="match status" value="1"/>
</dbReference>
<name>A0A4Q9MUL9_9APHY</name>
<feature type="transmembrane region" description="Helical" evidence="2">
    <location>
        <begin position="28"/>
        <end position="47"/>
    </location>
</feature>
<dbReference type="GO" id="GO:0016810">
    <property type="term" value="F:hydrolase activity, acting on carbon-nitrogen (but not peptide) bonds"/>
    <property type="evidence" value="ECO:0007669"/>
    <property type="project" value="InterPro"/>
</dbReference>
<dbReference type="EMBL" id="ML143402">
    <property type="protein sequence ID" value="TBU30908.1"/>
    <property type="molecule type" value="Genomic_DNA"/>
</dbReference>